<feature type="compositionally biased region" description="Low complexity" evidence="1">
    <location>
        <begin position="678"/>
        <end position="698"/>
    </location>
</feature>
<feature type="compositionally biased region" description="Polar residues" evidence="1">
    <location>
        <begin position="388"/>
        <end position="406"/>
    </location>
</feature>
<feature type="compositionally biased region" description="Polar residues" evidence="1">
    <location>
        <begin position="174"/>
        <end position="190"/>
    </location>
</feature>
<comment type="caution">
    <text evidence="2">The sequence shown here is derived from an EMBL/GenBank/DDBJ whole genome shotgun (WGS) entry which is preliminary data.</text>
</comment>
<feature type="compositionally biased region" description="Low complexity" evidence="1">
    <location>
        <begin position="326"/>
        <end position="335"/>
    </location>
</feature>
<feature type="compositionally biased region" description="Polar residues" evidence="1">
    <location>
        <begin position="1199"/>
        <end position="1209"/>
    </location>
</feature>
<feature type="compositionally biased region" description="Basic and acidic residues" evidence="1">
    <location>
        <begin position="340"/>
        <end position="387"/>
    </location>
</feature>
<feature type="compositionally biased region" description="Basic and acidic residues" evidence="1">
    <location>
        <begin position="769"/>
        <end position="792"/>
    </location>
</feature>
<feature type="compositionally biased region" description="Polar residues" evidence="1">
    <location>
        <begin position="607"/>
        <end position="620"/>
    </location>
</feature>
<feature type="region of interest" description="Disordered" evidence="1">
    <location>
        <begin position="308"/>
        <end position="564"/>
    </location>
</feature>
<protein>
    <submittedName>
        <fullName evidence="2">Uncharacterized protein</fullName>
    </submittedName>
</protein>
<name>A0A9J6CET1_POLVA</name>
<feature type="compositionally biased region" description="Polar residues" evidence="1">
    <location>
        <begin position="454"/>
        <end position="480"/>
    </location>
</feature>
<feature type="compositionally biased region" description="Basic and acidic residues" evidence="1">
    <location>
        <begin position="1104"/>
        <end position="1120"/>
    </location>
</feature>
<feature type="region of interest" description="Disordered" evidence="1">
    <location>
        <begin position="678"/>
        <end position="846"/>
    </location>
</feature>
<feature type="region of interest" description="Disordered" evidence="1">
    <location>
        <begin position="584"/>
        <end position="620"/>
    </location>
</feature>
<gene>
    <name evidence="2" type="ORF">PVAND_010092</name>
</gene>
<feature type="compositionally biased region" description="Polar residues" evidence="1">
    <location>
        <begin position="1021"/>
        <end position="1042"/>
    </location>
</feature>
<keyword evidence="3" id="KW-1185">Reference proteome</keyword>
<feature type="compositionally biased region" description="Polar residues" evidence="1">
    <location>
        <begin position="1138"/>
        <end position="1149"/>
    </location>
</feature>
<reference evidence="2" key="1">
    <citation type="submission" date="2021-03" db="EMBL/GenBank/DDBJ databases">
        <title>Chromosome level genome of the anhydrobiotic midge Polypedilum vanderplanki.</title>
        <authorList>
            <person name="Yoshida Y."/>
            <person name="Kikawada T."/>
            <person name="Gusev O."/>
        </authorList>
    </citation>
    <scope>NUCLEOTIDE SEQUENCE</scope>
    <source>
        <strain evidence="2">NIAS01</strain>
        <tissue evidence="2">Whole body or cell culture</tissue>
    </source>
</reference>
<feature type="region of interest" description="Disordered" evidence="1">
    <location>
        <begin position="174"/>
        <end position="207"/>
    </location>
</feature>
<feature type="region of interest" description="Disordered" evidence="1">
    <location>
        <begin position="878"/>
        <end position="899"/>
    </location>
</feature>
<dbReference type="Proteomes" id="UP001107558">
    <property type="component" value="Chromosome 1"/>
</dbReference>
<feature type="region of interest" description="Disordered" evidence="1">
    <location>
        <begin position="997"/>
        <end position="1149"/>
    </location>
</feature>
<feature type="compositionally biased region" description="Basic residues" evidence="1">
    <location>
        <begin position="1085"/>
        <end position="1095"/>
    </location>
</feature>
<feature type="region of interest" description="Disordered" evidence="1">
    <location>
        <begin position="1199"/>
        <end position="1218"/>
    </location>
</feature>
<feature type="compositionally biased region" description="Low complexity" evidence="1">
    <location>
        <begin position="1121"/>
        <end position="1133"/>
    </location>
</feature>
<feature type="compositionally biased region" description="Low complexity" evidence="1">
    <location>
        <begin position="20"/>
        <end position="44"/>
    </location>
</feature>
<feature type="region of interest" description="Disordered" evidence="1">
    <location>
        <begin position="262"/>
        <end position="293"/>
    </location>
</feature>
<feature type="compositionally biased region" description="Basic and acidic residues" evidence="1">
    <location>
        <begin position="741"/>
        <end position="750"/>
    </location>
</feature>
<feature type="region of interest" description="Disordered" evidence="1">
    <location>
        <begin position="1"/>
        <end position="78"/>
    </location>
</feature>
<feature type="compositionally biased region" description="Pro residues" evidence="1">
    <location>
        <begin position="546"/>
        <end position="555"/>
    </location>
</feature>
<organism evidence="2 3">
    <name type="scientific">Polypedilum vanderplanki</name>
    <name type="common">Sleeping chironomid midge</name>
    <dbReference type="NCBI Taxonomy" id="319348"/>
    <lineage>
        <taxon>Eukaryota</taxon>
        <taxon>Metazoa</taxon>
        <taxon>Ecdysozoa</taxon>
        <taxon>Arthropoda</taxon>
        <taxon>Hexapoda</taxon>
        <taxon>Insecta</taxon>
        <taxon>Pterygota</taxon>
        <taxon>Neoptera</taxon>
        <taxon>Endopterygota</taxon>
        <taxon>Diptera</taxon>
        <taxon>Nematocera</taxon>
        <taxon>Chironomoidea</taxon>
        <taxon>Chironomidae</taxon>
        <taxon>Chironominae</taxon>
        <taxon>Polypedilum</taxon>
        <taxon>Polypedilum</taxon>
    </lineage>
</organism>
<dbReference type="AlphaFoldDB" id="A0A9J6CET1"/>
<sequence length="1218" mass="134455">MESKGPGPTGVFPHKHKPSSIHISQQSQESASVTGTSATATSTTLQAPLTPRIDISRASSSSYHEDSSPENVFDQDDSETVREWVGTGTLQEASGCLELFQEDVDELRSSTEELFFMEKEKGQTECEKPSSASQVSRAPMIFKFDDSQALQQFNQYNRKDSGSSEVAAFLNPSGRTSRISSVGSQGSAVSRLSGASGISRSPSPHKMLVETSFCGPKPIEPTSDASSIEHLTAEIENVILARRGDPTKVVLAEGVEVNSPKPIKSTKEKLQEIASSSPLTPAEAARAAAKEARRKEIEALKVRLNAINQRQLEKSKSAGSGGTGSGTVKKVIGVTPEGTEYIRIKLKPDHLYEDHGISPNEREVEEKEFVDPFERKRKERKEKKEENPNQLSHKSSAPDNRSPSPASTSVSRKSSFCSFFKSKDTTSDSTKPKTPTATSGKGSKLNDKSPLPSPKTTQQGDANKKQSQAQHQSRQPLNQQDKPRLRYYDTPDVIHIPLHTPPEEKEFSALKNQNKSENVDEIKIAPSPSAITSANLVEEKRKVHPTQPPPPPPPKQINQKPKIAPTAQIEKMQSTDELELQEMSCRKPSEEAGSSLWSVEVQRHSSQESQETVISTQPKNELSKNGITTALVIAEKPIVPAFIDTINENPPPIRGRHKKHILFSTKLGSGSEEQIFSTQLSLSKTESQSSQLSEQASTYESPKNEECGTKVLEQVTQQNISNLKHQSSSEVEKVTATTTRSRSDHSDTGSRPHSATRKQHSRSSGEFSKSSKRESSEELLHKMPRENSRELQKQPSPTASYDSQHAIKPNEQQQQQQTVKNTLQHQSSGSRMEISSESDDGRSDVDGCIHKRVSRLMMEDHESTGLVLQESFDDELPYIPTTLPEERSSGVKIVPTKERTQSELITIPVERPRSTTPINPTSLDNFCERKQSDASDSSLIRGEKLRISLPRHKAEQSKEKVQQKTITRRISNKSLNLTNKSWTEFAEQGLQNTSAATTVAMSSSAPGSATKKPERTRHESTSSQDEQASSIQQQLPSQTIVKSHSKKSLTSKWIDFENIPEKRQPPKKITTIPMSKDAPNEKIHNSKHSHHHQRHYVSPEECQCECHESKKEGVDGKDGKTTSSSDDSQPLLDDNAERNSNISTDSSLDCSLENDETNFLLQESSSIMLTAHQCKAASNSLNLDKPFGMDLSVELGGHSNRSSIISQDTKSPDLTFHK</sequence>
<feature type="compositionally biased region" description="Basic and acidic residues" evidence="1">
    <location>
        <begin position="1011"/>
        <end position="1020"/>
    </location>
</feature>
<accession>A0A9J6CET1</accession>
<feature type="compositionally biased region" description="Polar residues" evidence="1">
    <location>
        <begin position="793"/>
        <end position="803"/>
    </location>
</feature>
<dbReference type="EMBL" id="JADBJN010000001">
    <property type="protein sequence ID" value="KAG5680596.1"/>
    <property type="molecule type" value="Genomic_DNA"/>
</dbReference>
<proteinExistence type="predicted"/>
<feature type="compositionally biased region" description="Polar residues" evidence="1">
    <location>
        <begin position="714"/>
        <end position="729"/>
    </location>
</feature>
<evidence type="ECO:0000256" key="1">
    <source>
        <dbReference type="SAM" id="MobiDB-lite"/>
    </source>
</evidence>
<evidence type="ECO:0000313" key="3">
    <source>
        <dbReference type="Proteomes" id="UP001107558"/>
    </source>
</evidence>
<feature type="compositionally biased region" description="Low complexity" evidence="1">
    <location>
        <begin position="407"/>
        <end position="420"/>
    </location>
</feature>
<dbReference type="OrthoDB" id="6428710at2759"/>
<feature type="compositionally biased region" description="Basic and acidic residues" evidence="1">
    <location>
        <begin position="884"/>
        <end position="899"/>
    </location>
</feature>
<feature type="compositionally biased region" description="Low complexity" evidence="1">
    <location>
        <begin position="427"/>
        <end position="442"/>
    </location>
</feature>
<evidence type="ECO:0000313" key="2">
    <source>
        <dbReference type="EMBL" id="KAG5680596.1"/>
    </source>
</evidence>